<keyword evidence="3" id="KW-0808">Transferase</keyword>
<dbReference type="SUPFAM" id="SSF57884">
    <property type="entry name" value="Ada DNA repair protein, N-terminal domain (N-Ada 10)"/>
    <property type="match status" value="1"/>
</dbReference>
<dbReference type="GO" id="GO:0008168">
    <property type="term" value="F:methyltransferase activity"/>
    <property type="evidence" value="ECO:0007669"/>
    <property type="project" value="UniProtKB-KW"/>
</dbReference>
<keyword evidence="9" id="KW-0010">Activator</keyword>
<keyword evidence="11" id="KW-0234">DNA repair</keyword>
<organism evidence="13 14">
    <name type="scientific">Sedimentibacter hydroxybenzoicus DSM 7310</name>
    <dbReference type="NCBI Taxonomy" id="1123245"/>
    <lineage>
        <taxon>Bacteria</taxon>
        <taxon>Bacillati</taxon>
        <taxon>Bacillota</taxon>
        <taxon>Tissierellia</taxon>
        <taxon>Sedimentibacter</taxon>
    </lineage>
</organism>
<comment type="caution">
    <text evidence="13">The sequence shown here is derived from an EMBL/GenBank/DDBJ whole genome shotgun (WGS) entry which is preliminary data.</text>
</comment>
<keyword evidence="7" id="KW-0805">Transcription regulation</keyword>
<dbReference type="RefSeq" id="WP_179237506.1">
    <property type="nucleotide sequence ID" value="NZ_JACBNQ010000004.1"/>
</dbReference>
<dbReference type="GO" id="GO:0043565">
    <property type="term" value="F:sequence-specific DNA binding"/>
    <property type="evidence" value="ECO:0007669"/>
    <property type="project" value="InterPro"/>
</dbReference>
<comment type="cofactor">
    <cofactor evidence="1">
        <name>Zn(2+)</name>
        <dbReference type="ChEBI" id="CHEBI:29105"/>
    </cofactor>
</comment>
<dbReference type="InterPro" id="IPR018060">
    <property type="entry name" value="HTH_AraC"/>
</dbReference>
<dbReference type="GO" id="GO:0006307">
    <property type="term" value="P:DNA alkylation repair"/>
    <property type="evidence" value="ECO:0007669"/>
    <property type="project" value="UniProtKB-ARBA"/>
</dbReference>
<dbReference type="Gene3D" id="3.40.10.10">
    <property type="entry name" value="DNA Methylphosphotriester Repair Domain"/>
    <property type="match status" value="1"/>
</dbReference>
<evidence type="ECO:0000256" key="2">
    <source>
        <dbReference type="ARBA" id="ARBA00022603"/>
    </source>
</evidence>
<keyword evidence="4" id="KW-0479">Metal-binding</keyword>
<dbReference type="FunFam" id="3.40.10.10:FF:000001">
    <property type="entry name" value="DNA-3-methyladenine glycosylase 2"/>
    <property type="match status" value="1"/>
</dbReference>
<evidence type="ECO:0000256" key="10">
    <source>
        <dbReference type="ARBA" id="ARBA00023163"/>
    </source>
</evidence>
<dbReference type="PROSITE" id="PS01124">
    <property type="entry name" value="HTH_ARAC_FAMILY_2"/>
    <property type="match status" value="1"/>
</dbReference>
<evidence type="ECO:0000256" key="3">
    <source>
        <dbReference type="ARBA" id="ARBA00022679"/>
    </source>
</evidence>
<dbReference type="GO" id="GO:0003700">
    <property type="term" value="F:DNA-binding transcription factor activity"/>
    <property type="evidence" value="ECO:0007669"/>
    <property type="project" value="InterPro"/>
</dbReference>
<keyword evidence="14" id="KW-1185">Reference proteome</keyword>
<accession>A0A974BII8</accession>
<evidence type="ECO:0000313" key="14">
    <source>
        <dbReference type="Proteomes" id="UP000611629"/>
    </source>
</evidence>
<reference evidence="13" key="1">
    <citation type="submission" date="2020-07" db="EMBL/GenBank/DDBJ databases">
        <title>Genomic analysis of a strain of Sedimentibacter Hydroxybenzoicus DSM7310.</title>
        <authorList>
            <person name="Ma S."/>
        </authorList>
    </citation>
    <scope>NUCLEOTIDE SEQUENCE</scope>
    <source>
        <strain evidence="13">DSM 7310</strain>
    </source>
</reference>
<dbReference type="EMBL" id="JACBNQ010000004">
    <property type="protein sequence ID" value="NYB73818.1"/>
    <property type="molecule type" value="Genomic_DNA"/>
</dbReference>
<evidence type="ECO:0000256" key="6">
    <source>
        <dbReference type="ARBA" id="ARBA00022833"/>
    </source>
</evidence>
<dbReference type="PANTHER" id="PTHR43280:SF2">
    <property type="entry name" value="HTH-TYPE TRANSCRIPTIONAL REGULATOR EXSA"/>
    <property type="match status" value="1"/>
</dbReference>
<evidence type="ECO:0000256" key="9">
    <source>
        <dbReference type="ARBA" id="ARBA00023159"/>
    </source>
</evidence>
<dbReference type="SUPFAM" id="SSF46689">
    <property type="entry name" value="Homeodomain-like"/>
    <property type="match status" value="1"/>
</dbReference>
<keyword evidence="8" id="KW-0238">DNA-binding</keyword>
<evidence type="ECO:0000256" key="7">
    <source>
        <dbReference type="ARBA" id="ARBA00023015"/>
    </source>
</evidence>
<proteinExistence type="predicted"/>
<evidence type="ECO:0000256" key="8">
    <source>
        <dbReference type="ARBA" id="ARBA00023125"/>
    </source>
</evidence>
<sequence length="186" mass="21508">MTQEEMWKAVSENDASYDGIFFYAVKSTGIYCRPSCKSKNPKRENVSFFNTAEQAIAAGFSPCKRCRSDLSEYQPIKEIAEKVKKLLDESFRGDDEINKELQQLGLSHRRMVQIFKDEYGITVYEYIKKLRLKEAKRLLSETNDKIIDIAYAIGFEGLSSFYRFFKINTGLSPAAYRSEYGNKYNS</sequence>
<dbReference type="Pfam" id="PF12833">
    <property type="entry name" value="HTH_18"/>
    <property type="match status" value="1"/>
</dbReference>
<dbReference type="SMART" id="SM00342">
    <property type="entry name" value="HTH_ARAC"/>
    <property type="match status" value="1"/>
</dbReference>
<dbReference type="GO" id="GO:0032259">
    <property type="term" value="P:methylation"/>
    <property type="evidence" value="ECO:0007669"/>
    <property type="project" value="UniProtKB-KW"/>
</dbReference>
<evidence type="ECO:0000256" key="11">
    <source>
        <dbReference type="ARBA" id="ARBA00023204"/>
    </source>
</evidence>
<dbReference type="Gene3D" id="1.10.10.60">
    <property type="entry name" value="Homeodomain-like"/>
    <property type="match status" value="2"/>
</dbReference>
<dbReference type="InterPro" id="IPR035451">
    <property type="entry name" value="Ada-like_dom_sf"/>
</dbReference>
<evidence type="ECO:0000313" key="13">
    <source>
        <dbReference type="EMBL" id="NYB73818.1"/>
    </source>
</evidence>
<gene>
    <name evidence="13" type="ORF">HZF24_06655</name>
</gene>
<evidence type="ECO:0000259" key="12">
    <source>
        <dbReference type="PROSITE" id="PS01124"/>
    </source>
</evidence>
<keyword evidence="2 13" id="KW-0489">Methyltransferase</keyword>
<dbReference type="InterPro" id="IPR004026">
    <property type="entry name" value="Ada_DNA_repair_Zn-bd"/>
</dbReference>
<name>A0A974BII8_SEDHY</name>
<evidence type="ECO:0000256" key="1">
    <source>
        <dbReference type="ARBA" id="ARBA00001947"/>
    </source>
</evidence>
<dbReference type="Proteomes" id="UP000611629">
    <property type="component" value="Unassembled WGS sequence"/>
</dbReference>
<keyword evidence="6" id="KW-0862">Zinc</keyword>
<dbReference type="InterPro" id="IPR009057">
    <property type="entry name" value="Homeodomain-like_sf"/>
</dbReference>
<protein>
    <submittedName>
        <fullName evidence="13">Methylphosphotriester-DNA--protein-cysteine methyltransferase family protein</fullName>
    </submittedName>
</protein>
<evidence type="ECO:0000256" key="4">
    <source>
        <dbReference type="ARBA" id="ARBA00022723"/>
    </source>
</evidence>
<dbReference type="GO" id="GO:0008270">
    <property type="term" value="F:zinc ion binding"/>
    <property type="evidence" value="ECO:0007669"/>
    <property type="project" value="InterPro"/>
</dbReference>
<dbReference type="PANTHER" id="PTHR43280">
    <property type="entry name" value="ARAC-FAMILY TRANSCRIPTIONAL REGULATOR"/>
    <property type="match status" value="1"/>
</dbReference>
<dbReference type="PIRSF" id="PIRSF000408">
    <property type="entry name" value="Alkyltransferas_AdaA"/>
    <property type="match status" value="1"/>
</dbReference>
<keyword evidence="5" id="KW-0227">DNA damage</keyword>
<dbReference type="InterPro" id="IPR016220">
    <property type="entry name" value="Me-P-triester_DNA_alkyl-Trfase"/>
</dbReference>
<dbReference type="AlphaFoldDB" id="A0A974BII8"/>
<feature type="domain" description="HTH araC/xylS-type" evidence="12">
    <location>
        <begin position="81"/>
        <end position="179"/>
    </location>
</feature>
<evidence type="ECO:0000256" key="5">
    <source>
        <dbReference type="ARBA" id="ARBA00022763"/>
    </source>
</evidence>
<keyword evidence="10" id="KW-0804">Transcription</keyword>
<dbReference type="Pfam" id="PF02805">
    <property type="entry name" value="Ada_Zn_binding"/>
    <property type="match status" value="1"/>
</dbReference>